<dbReference type="Proteomes" id="UP000283522">
    <property type="component" value="Unassembled WGS sequence"/>
</dbReference>
<accession>A0A418PLC4</accession>
<name>A0A418PLC4_9BACT</name>
<sequence length="77" mass="8600">MGKDLGQVFSLREESGVNRELEISGLKRRLGFRGIQVKRTNTHWPLEVFFAIRGAFSSKFGCQGERGGVVQPPLILP</sequence>
<comment type="caution">
    <text evidence="1">The sequence shown here is derived from an EMBL/GenBank/DDBJ whole genome shotgun (WGS) entry which is preliminary data.</text>
</comment>
<reference evidence="1 2" key="1">
    <citation type="submission" date="2018-09" db="EMBL/GenBank/DDBJ databases">
        <authorList>
            <person name="Wang X."/>
            <person name="Du Z."/>
        </authorList>
    </citation>
    <scope>NUCLEOTIDE SEQUENCE [LARGE SCALE GENOMIC DNA]</scope>
    <source>
        <strain evidence="1 2">N3</strain>
    </source>
</reference>
<dbReference type="EMBL" id="QXML01000017">
    <property type="protein sequence ID" value="RIW12097.1"/>
    <property type="molecule type" value="Genomic_DNA"/>
</dbReference>
<protein>
    <submittedName>
        <fullName evidence="1">Uncharacterized protein</fullName>
    </submittedName>
</protein>
<keyword evidence="2" id="KW-1185">Reference proteome</keyword>
<evidence type="ECO:0000313" key="1">
    <source>
        <dbReference type="EMBL" id="RIW12097.1"/>
    </source>
</evidence>
<organism evidence="1 2">
    <name type="scientific">Algoriphagus lacus</name>
    <dbReference type="NCBI Taxonomy" id="2056311"/>
    <lineage>
        <taxon>Bacteria</taxon>
        <taxon>Pseudomonadati</taxon>
        <taxon>Bacteroidota</taxon>
        <taxon>Cytophagia</taxon>
        <taxon>Cytophagales</taxon>
        <taxon>Cyclobacteriaceae</taxon>
        <taxon>Algoriphagus</taxon>
    </lineage>
</organism>
<proteinExistence type="predicted"/>
<gene>
    <name evidence="1" type="ORF">D0X99_19785</name>
</gene>
<evidence type="ECO:0000313" key="2">
    <source>
        <dbReference type="Proteomes" id="UP000283522"/>
    </source>
</evidence>
<dbReference type="AlphaFoldDB" id="A0A418PLC4"/>